<dbReference type="FunFam" id="3.60.40.10:FF:000004">
    <property type="entry name" value="Probable protein phosphatase 2C 22"/>
    <property type="match status" value="1"/>
</dbReference>
<dbReference type="GO" id="GO:0005737">
    <property type="term" value="C:cytoplasm"/>
    <property type="evidence" value="ECO:0007669"/>
    <property type="project" value="UniProtKB-ARBA"/>
</dbReference>
<dbReference type="GO" id="GO:0005634">
    <property type="term" value="C:nucleus"/>
    <property type="evidence" value="ECO:0007669"/>
    <property type="project" value="UniProtKB-ARBA"/>
</dbReference>
<evidence type="ECO:0000256" key="4">
    <source>
        <dbReference type="ARBA" id="ARBA00013081"/>
    </source>
</evidence>
<evidence type="ECO:0000313" key="15">
    <source>
        <dbReference type="Proteomes" id="UP001341281"/>
    </source>
</evidence>
<dbReference type="Pfam" id="PF00481">
    <property type="entry name" value="PP2C"/>
    <property type="match status" value="1"/>
</dbReference>
<evidence type="ECO:0000313" key="14">
    <source>
        <dbReference type="EMBL" id="WVZ55308.1"/>
    </source>
</evidence>
<proteinExistence type="inferred from homology"/>
<gene>
    <name evidence="14" type="ORF">U9M48_005983</name>
</gene>
<organism evidence="14 15">
    <name type="scientific">Paspalum notatum var. saurae</name>
    <dbReference type="NCBI Taxonomy" id="547442"/>
    <lineage>
        <taxon>Eukaryota</taxon>
        <taxon>Viridiplantae</taxon>
        <taxon>Streptophyta</taxon>
        <taxon>Embryophyta</taxon>
        <taxon>Tracheophyta</taxon>
        <taxon>Spermatophyta</taxon>
        <taxon>Magnoliopsida</taxon>
        <taxon>Liliopsida</taxon>
        <taxon>Poales</taxon>
        <taxon>Poaceae</taxon>
        <taxon>PACMAD clade</taxon>
        <taxon>Panicoideae</taxon>
        <taxon>Andropogonodae</taxon>
        <taxon>Paspaleae</taxon>
        <taxon>Paspalinae</taxon>
        <taxon>Paspalum</taxon>
    </lineage>
</organism>
<dbReference type="InterPro" id="IPR015655">
    <property type="entry name" value="PP2C"/>
</dbReference>
<keyword evidence="9" id="KW-0464">Manganese</keyword>
<evidence type="ECO:0000256" key="8">
    <source>
        <dbReference type="ARBA" id="ARBA00022912"/>
    </source>
</evidence>
<dbReference type="InterPro" id="IPR036457">
    <property type="entry name" value="PPM-type-like_dom_sf"/>
</dbReference>
<dbReference type="EC" id="3.1.3.16" evidence="4"/>
<dbReference type="InterPro" id="IPR001932">
    <property type="entry name" value="PPM-type_phosphatase-like_dom"/>
</dbReference>
<dbReference type="PANTHER" id="PTHR13832:SF839">
    <property type="entry name" value="PROTEIN PHOSPHATASE 2C 47-RELATED"/>
    <property type="match status" value="1"/>
</dbReference>
<dbReference type="Gene3D" id="3.60.40.10">
    <property type="entry name" value="PPM-type phosphatase domain"/>
    <property type="match status" value="1"/>
</dbReference>
<dbReference type="CDD" id="cd00143">
    <property type="entry name" value="PP2Cc"/>
    <property type="match status" value="1"/>
</dbReference>
<evidence type="ECO:0000256" key="5">
    <source>
        <dbReference type="ARBA" id="ARBA00022723"/>
    </source>
</evidence>
<evidence type="ECO:0000256" key="9">
    <source>
        <dbReference type="ARBA" id="ARBA00023211"/>
    </source>
</evidence>
<evidence type="ECO:0000256" key="10">
    <source>
        <dbReference type="ARBA" id="ARBA00047761"/>
    </source>
</evidence>
<dbReference type="GO" id="GO:0046872">
    <property type="term" value="F:metal ion binding"/>
    <property type="evidence" value="ECO:0007669"/>
    <property type="project" value="UniProtKB-KW"/>
</dbReference>
<evidence type="ECO:0000256" key="11">
    <source>
        <dbReference type="ARBA" id="ARBA00048336"/>
    </source>
</evidence>
<evidence type="ECO:0000256" key="3">
    <source>
        <dbReference type="ARBA" id="ARBA00006702"/>
    </source>
</evidence>
<keyword evidence="15" id="KW-1185">Reference proteome</keyword>
<dbReference type="PROSITE" id="PS51746">
    <property type="entry name" value="PPM_2"/>
    <property type="match status" value="1"/>
</dbReference>
<dbReference type="GO" id="GO:0004722">
    <property type="term" value="F:protein serine/threonine phosphatase activity"/>
    <property type="evidence" value="ECO:0007669"/>
    <property type="project" value="UniProtKB-EC"/>
</dbReference>
<feature type="region of interest" description="Disordered" evidence="12">
    <location>
        <begin position="1"/>
        <end position="28"/>
    </location>
</feature>
<keyword evidence="6" id="KW-0378">Hydrolase</keyword>
<protein>
    <recommendedName>
        <fullName evidence="4">protein-serine/threonine phosphatase</fullName>
        <ecNumber evidence="4">3.1.3.16</ecNumber>
    </recommendedName>
</protein>
<keyword evidence="8" id="KW-0904">Protein phosphatase</keyword>
<dbReference type="PANTHER" id="PTHR13832">
    <property type="entry name" value="PROTEIN PHOSPHATASE 2C"/>
    <property type="match status" value="1"/>
</dbReference>
<evidence type="ECO:0000256" key="7">
    <source>
        <dbReference type="ARBA" id="ARBA00022842"/>
    </source>
</evidence>
<comment type="cofactor">
    <cofactor evidence="1">
        <name>Mn(2+)</name>
        <dbReference type="ChEBI" id="CHEBI:29035"/>
    </cofactor>
</comment>
<accession>A0AAQ3SM16</accession>
<reference evidence="14 15" key="1">
    <citation type="submission" date="2024-02" db="EMBL/GenBank/DDBJ databases">
        <title>High-quality chromosome-scale genome assembly of Pensacola bahiagrass (Paspalum notatum Flugge var. saurae).</title>
        <authorList>
            <person name="Vega J.M."/>
            <person name="Podio M."/>
            <person name="Orjuela J."/>
            <person name="Siena L.A."/>
            <person name="Pessino S.C."/>
            <person name="Combes M.C."/>
            <person name="Mariac C."/>
            <person name="Albertini E."/>
            <person name="Pupilli F."/>
            <person name="Ortiz J.P.A."/>
            <person name="Leblanc O."/>
        </authorList>
    </citation>
    <scope>NUCLEOTIDE SEQUENCE [LARGE SCALE GENOMIC DNA]</scope>
    <source>
        <strain evidence="14">R1</strain>
        <tissue evidence="14">Leaf</tissue>
    </source>
</reference>
<dbReference type="Proteomes" id="UP001341281">
    <property type="component" value="Chromosome 02"/>
</dbReference>
<sequence>MNGSVQPGTPPDSPSMNAGAGKPPRHHLTSIRHCASSMRIAAAASSDYGLDLGTLSLISPTDVRPGFLPVFRSGSCAETGPKSYMEDEHVCVDNLIEHLGGRAAGIPAPGAFYGVSSRWHDRFHSRSVPMCHYQSAARTIQGLNCSAICLQVFDGHGGTDAACFVRKNILKFIVEDIHFPSNIENAIRGAFVKADHALADSHSLDNSSGTTALTALIFGRTLFVANAGDCRAVLGKRGRAVELSRDHKPNCKSEKIRIEKLGGTVFDGYLNGQLAVARALGDWHMKGPKGSISPLSAEPELQEIVLSEEDEFLIIGCDGLWDVMTSQCAVTIVRKELMQHNDPERCSSELVQEALKRDSCDNLTVVVICFSSNPPPQIEIPRYRVRRSISLEGLHLLRGALDSNA</sequence>
<keyword evidence="7" id="KW-0460">Magnesium</keyword>
<keyword evidence="5" id="KW-0479">Metal-binding</keyword>
<dbReference type="SMART" id="SM00332">
    <property type="entry name" value="PP2Cc"/>
    <property type="match status" value="1"/>
</dbReference>
<comment type="catalytic activity">
    <reaction evidence="11">
        <text>O-phospho-L-threonyl-[protein] + H2O = L-threonyl-[protein] + phosphate</text>
        <dbReference type="Rhea" id="RHEA:47004"/>
        <dbReference type="Rhea" id="RHEA-COMP:11060"/>
        <dbReference type="Rhea" id="RHEA-COMP:11605"/>
        <dbReference type="ChEBI" id="CHEBI:15377"/>
        <dbReference type="ChEBI" id="CHEBI:30013"/>
        <dbReference type="ChEBI" id="CHEBI:43474"/>
        <dbReference type="ChEBI" id="CHEBI:61977"/>
        <dbReference type="EC" id="3.1.3.16"/>
    </reaction>
</comment>
<comment type="cofactor">
    <cofactor evidence="2">
        <name>Mg(2+)</name>
        <dbReference type="ChEBI" id="CHEBI:18420"/>
    </cofactor>
</comment>
<comment type="catalytic activity">
    <reaction evidence="10">
        <text>O-phospho-L-seryl-[protein] + H2O = L-seryl-[protein] + phosphate</text>
        <dbReference type="Rhea" id="RHEA:20629"/>
        <dbReference type="Rhea" id="RHEA-COMP:9863"/>
        <dbReference type="Rhea" id="RHEA-COMP:11604"/>
        <dbReference type="ChEBI" id="CHEBI:15377"/>
        <dbReference type="ChEBI" id="CHEBI:29999"/>
        <dbReference type="ChEBI" id="CHEBI:43474"/>
        <dbReference type="ChEBI" id="CHEBI:83421"/>
        <dbReference type="EC" id="3.1.3.16"/>
    </reaction>
</comment>
<evidence type="ECO:0000256" key="1">
    <source>
        <dbReference type="ARBA" id="ARBA00001936"/>
    </source>
</evidence>
<dbReference type="EMBL" id="CP144746">
    <property type="protein sequence ID" value="WVZ55308.1"/>
    <property type="molecule type" value="Genomic_DNA"/>
</dbReference>
<feature type="domain" description="PPM-type phosphatase" evidence="13">
    <location>
        <begin position="127"/>
        <end position="370"/>
    </location>
</feature>
<evidence type="ECO:0000259" key="13">
    <source>
        <dbReference type="PROSITE" id="PS51746"/>
    </source>
</evidence>
<name>A0AAQ3SM16_PASNO</name>
<dbReference type="AlphaFoldDB" id="A0AAQ3SM16"/>
<evidence type="ECO:0000256" key="6">
    <source>
        <dbReference type="ARBA" id="ARBA00022801"/>
    </source>
</evidence>
<comment type="similarity">
    <text evidence="3">Belongs to the PP2C family.</text>
</comment>
<evidence type="ECO:0000256" key="2">
    <source>
        <dbReference type="ARBA" id="ARBA00001946"/>
    </source>
</evidence>
<dbReference type="SUPFAM" id="SSF81606">
    <property type="entry name" value="PP2C-like"/>
    <property type="match status" value="1"/>
</dbReference>
<evidence type="ECO:0000256" key="12">
    <source>
        <dbReference type="SAM" id="MobiDB-lite"/>
    </source>
</evidence>